<sequence>MASANQSSISLTNLLPSTTYSLAYAIPLLLTSLLLAFAGAFLTLDRTRSFAPRGAPMQMPGAPFDVKRRKRPRFYLEGGLGGISLGWAFGLHLSTFLALVIPNESTAASLSSKAFVVVWFLSALPTAILAGRFKYVTLALAGIVGGAALSLGLSISIHPSLLTRRIFLALFAALLPILTLLPFRTQHASVRFAAASTGSFGLMISFALFSGVTSWANPWERLWISDNAGWGTGKEHALSAGFWLVLCAGCVSDWALHRFYGGNPDEKWDSYLAEYAATLPLAPNRAGVFTPLTHSFWERLFPWLHSGPPADKNEVSFPLTGAHDVKLPASPRTSFPSEKAPFEYQEPPRMLRKQSTKPRALQGRKPKREAIKFDALRTDDLSSDSDEEGTTLHDHLSTPPRRPSLSTPPPRPLSSASRTLTNDSSASKSRASKRAKSDAPEYSDFEEEDVTALAPAPEPWAPPFLVRGRSQREATGSAGAGAVPLTPSLMHALHRVKAAQVQALGGDPTGMPAPSLGAALVQEQPPQEGERKGGERWEDFWRDVKAKAGEGLRR</sequence>
<protein>
    <submittedName>
        <fullName evidence="1">Uncharacterized protein</fullName>
    </submittedName>
</protein>
<organism evidence="1 2">
    <name type="scientific">Artomyces pyxidatus</name>
    <dbReference type="NCBI Taxonomy" id="48021"/>
    <lineage>
        <taxon>Eukaryota</taxon>
        <taxon>Fungi</taxon>
        <taxon>Dikarya</taxon>
        <taxon>Basidiomycota</taxon>
        <taxon>Agaricomycotina</taxon>
        <taxon>Agaricomycetes</taxon>
        <taxon>Russulales</taxon>
        <taxon>Auriscalpiaceae</taxon>
        <taxon>Artomyces</taxon>
    </lineage>
</organism>
<comment type="caution">
    <text evidence="1">The sequence shown here is derived from an EMBL/GenBank/DDBJ whole genome shotgun (WGS) entry which is preliminary data.</text>
</comment>
<keyword evidence="2" id="KW-1185">Reference proteome</keyword>
<accession>A0ACB8SZP4</accession>
<evidence type="ECO:0000313" key="2">
    <source>
        <dbReference type="Proteomes" id="UP000814140"/>
    </source>
</evidence>
<evidence type="ECO:0000313" key="1">
    <source>
        <dbReference type="EMBL" id="KAI0061587.1"/>
    </source>
</evidence>
<proteinExistence type="predicted"/>
<name>A0ACB8SZP4_9AGAM</name>
<dbReference type="Proteomes" id="UP000814140">
    <property type="component" value="Unassembled WGS sequence"/>
</dbReference>
<gene>
    <name evidence="1" type="ORF">BV25DRAFT_1916620</name>
</gene>
<reference evidence="1" key="1">
    <citation type="submission" date="2021-03" db="EMBL/GenBank/DDBJ databases">
        <authorList>
            <consortium name="DOE Joint Genome Institute"/>
            <person name="Ahrendt S."/>
            <person name="Looney B.P."/>
            <person name="Miyauchi S."/>
            <person name="Morin E."/>
            <person name="Drula E."/>
            <person name="Courty P.E."/>
            <person name="Chicoki N."/>
            <person name="Fauchery L."/>
            <person name="Kohler A."/>
            <person name="Kuo A."/>
            <person name="Labutti K."/>
            <person name="Pangilinan J."/>
            <person name="Lipzen A."/>
            <person name="Riley R."/>
            <person name="Andreopoulos W."/>
            <person name="He G."/>
            <person name="Johnson J."/>
            <person name="Barry K.W."/>
            <person name="Grigoriev I.V."/>
            <person name="Nagy L."/>
            <person name="Hibbett D."/>
            <person name="Henrissat B."/>
            <person name="Matheny P.B."/>
            <person name="Labbe J."/>
            <person name="Martin F."/>
        </authorList>
    </citation>
    <scope>NUCLEOTIDE SEQUENCE</scope>
    <source>
        <strain evidence="1">HHB10654</strain>
    </source>
</reference>
<reference evidence="1" key="2">
    <citation type="journal article" date="2022" name="New Phytol.">
        <title>Evolutionary transition to the ectomycorrhizal habit in the genomes of a hyperdiverse lineage of mushroom-forming fungi.</title>
        <authorList>
            <person name="Looney B."/>
            <person name="Miyauchi S."/>
            <person name="Morin E."/>
            <person name="Drula E."/>
            <person name="Courty P.E."/>
            <person name="Kohler A."/>
            <person name="Kuo A."/>
            <person name="LaButti K."/>
            <person name="Pangilinan J."/>
            <person name="Lipzen A."/>
            <person name="Riley R."/>
            <person name="Andreopoulos W."/>
            <person name="He G."/>
            <person name="Johnson J."/>
            <person name="Nolan M."/>
            <person name="Tritt A."/>
            <person name="Barry K.W."/>
            <person name="Grigoriev I.V."/>
            <person name="Nagy L.G."/>
            <person name="Hibbett D."/>
            <person name="Henrissat B."/>
            <person name="Matheny P.B."/>
            <person name="Labbe J."/>
            <person name="Martin F.M."/>
        </authorList>
    </citation>
    <scope>NUCLEOTIDE SEQUENCE</scope>
    <source>
        <strain evidence="1">HHB10654</strain>
    </source>
</reference>
<dbReference type="EMBL" id="MU277211">
    <property type="protein sequence ID" value="KAI0061587.1"/>
    <property type="molecule type" value="Genomic_DNA"/>
</dbReference>